<dbReference type="EMBL" id="JASOLY010000053">
    <property type="protein sequence ID" value="MDK6869467.1"/>
    <property type="molecule type" value="Genomic_DNA"/>
</dbReference>
<dbReference type="Pfam" id="PF04630">
    <property type="entry name" value="Phage_TTP_1"/>
    <property type="match status" value="1"/>
</dbReference>
<gene>
    <name evidence="2" type="ORF">QP354_10600</name>
</gene>
<protein>
    <submittedName>
        <fullName evidence="2">Phage tail protein</fullName>
    </submittedName>
</protein>
<dbReference type="AlphaFoldDB" id="A0AAW6XUS1"/>
<feature type="compositionally biased region" description="Polar residues" evidence="1">
    <location>
        <begin position="202"/>
        <end position="243"/>
    </location>
</feature>
<feature type="region of interest" description="Disordered" evidence="1">
    <location>
        <begin position="157"/>
        <end position="243"/>
    </location>
</feature>
<feature type="compositionally biased region" description="Low complexity" evidence="1">
    <location>
        <begin position="176"/>
        <end position="201"/>
    </location>
</feature>
<sequence>SNITGLNPTVTKVYGSNTTAESEVGVENISCTFAANDMPFDISSLMQGLTKDEAHGGYKRADKRLFKGTYIAISENHGFPVYYAFPYCTFTSGSGVNMQTDTASPVTVHDSFTVTPQARPTDNLLYQIFVGDSTRDPAWKNEEAMLAYIVDGFKQTTTPNGSDSKGQNGASGSAQTPAGTAGTSQSAASSSSPAVTPTVSQATETHATAQNTASTGSTDTAHASSDSHTATVSSGAEHSTSSK</sequence>
<proteinExistence type="predicted"/>
<dbReference type="RefSeq" id="WP_285032354.1">
    <property type="nucleotide sequence ID" value="NZ_JASOLY010000053.1"/>
</dbReference>
<dbReference type="InterPro" id="IPR006724">
    <property type="entry name" value="Phage_TTP"/>
</dbReference>
<comment type="caution">
    <text evidence="2">The sequence shown here is derived from an EMBL/GenBank/DDBJ whole genome shotgun (WGS) entry which is preliminary data.</text>
</comment>
<accession>A0AAW6XUS1</accession>
<evidence type="ECO:0000313" key="3">
    <source>
        <dbReference type="Proteomes" id="UP001232113"/>
    </source>
</evidence>
<dbReference type="Proteomes" id="UP001232113">
    <property type="component" value="Unassembled WGS sequence"/>
</dbReference>
<feature type="compositionally biased region" description="Polar residues" evidence="1">
    <location>
        <begin position="157"/>
        <end position="175"/>
    </location>
</feature>
<reference evidence="2" key="1">
    <citation type="submission" date="2023-05" db="EMBL/GenBank/DDBJ databases">
        <title>Cataloging the Phylogenetic Diversity of Human Bladder Bacteria.</title>
        <authorList>
            <person name="Du J."/>
        </authorList>
    </citation>
    <scope>NUCLEOTIDE SEQUENCE</scope>
    <source>
        <strain evidence="2">UMB6975B</strain>
    </source>
</reference>
<organism evidence="2 3">
    <name type="scientific">Lactobacillus paragasseri</name>
    <dbReference type="NCBI Taxonomy" id="2107999"/>
    <lineage>
        <taxon>Bacteria</taxon>
        <taxon>Bacillati</taxon>
        <taxon>Bacillota</taxon>
        <taxon>Bacilli</taxon>
        <taxon>Lactobacillales</taxon>
        <taxon>Lactobacillaceae</taxon>
        <taxon>Lactobacillus</taxon>
    </lineage>
</organism>
<name>A0AAW6XUS1_9LACO</name>
<evidence type="ECO:0000313" key="2">
    <source>
        <dbReference type="EMBL" id="MDK6869467.1"/>
    </source>
</evidence>
<feature type="non-terminal residue" evidence="2">
    <location>
        <position position="1"/>
    </location>
</feature>
<evidence type="ECO:0000256" key="1">
    <source>
        <dbReference type="SAM" id="MobiDB-lite"/>
    </source>
</evidence>